<comment type="caution">
    <text evidence="2">The sequence shown here is derived from an EMBL/GenBank/DDBJ whole genome shotgun (WGS) entry which is preliminary data.</text>
</comment>
<evidence type="ECO:0000259" key="1">
    <source>
        <dbReference type="PROSITE" id="PS50042"/>
    </source>
</evidence>
<dbReference type="PANTHER" id="PTHR24567">
    <property type="entry name" value="CRP FAMILY TRANSCRIPTIONAL REGULATORY PROTEIN"/>
    <property type="match status" value="1"/>
</dbReference>
<dbReference type="eggNOG" id="COG0664">
    <property type="taxonomic scope" value="Bacteria"/>
</dbReference>
<dbReference type="AlphaFoldDB" id="A0A0R1VZH3"/>
<dbReference type="InterPro" id="IPR036390">
    <property type="entry name" value="WH_DNA-bd_sf"/>
</dbReference>
<protein>
    <submittedName>
        <fullName evidence="2">Crp family regulatory protein</fullName>
    </submittedName>
</protein>
<dbReference type="SMART" id="SM00100">
    <property type="entry name" value="cNMP"/>
    <property type="match status" value="1"/>
</dbReference>
<dbReference type="STRING" id="1423807.FD16_GL001098"/>
<dbReference type="SUPFAM" id="SSF46785">
    <property type="entry name" value="Winged helix' DNA-binding domain"/>
    <property type="match status" value="1"/>
</dbReference>
<dbReference type="PATRIC" id="fig|1423807.3.peg.1118"/>
<proteinExistence type="predicted"/>
<dbReference type="EMBL" id="AZGF01000025">
    <property type="protein sequence ID" value="KRM10797.1"/>
    <property type="molecule type" value="Genomic_DNA"/>
</dbReference>
<evidence type="ECO:0000313" key="3">
    <source>
        <dbReference type="Proteomes" id="UP000051820"/>
    </source>
</evidence>
<name>A0A0R1VZH3_9LACO</name>
<dbReference type="PROSITE" id="PS50042">
    <property type="entry name" value="CNMP_BINDING_3"/>
    <property type="match status" value="1"/>
</dbReference>
<dbReference type="GO" id="GO:0003700">
    <property type="term" value="F:DNA-binding transcription factor activity"/>
    <property type="evidence" value="ECO:0007669"/>
    <property type="project" value="TreeGrafter"/>
</dbReference>
<dbReference type="Pfam" id="PF00027">
    <property type="entry name" value="cNMP_binding"/>
    <property type="match status" value="1"/>
</dbReference>
<dbReference type="PANTHER" id="PTHR24567:SF26">
    <property type="entry name" value="REGULATORY PROTEIN YEIL"/>
    <property type="match status" value="1"/>
</dbReference>
<organism evidence="2 3">
    <name type="scientific">Paucilactobacillus suebicus DSM 5007 = KCTC 3549</name>
    <dbReference type="NCBI Taxonomy" id="1423807"/>
    <lineage>
        <taxon>Bacteria</taxon>
        <taxon>Bacillati</taxon>
        <taxon>Bacillota</taxon>
        <taxon>Bacilli</taxon>
        <taxon>Lactobacillales</taxon>
        <taxon>Lactobacillaceae</taxon>
        <taxon>Paucilactobacillus</taxon>
    </lineage>
</organism>
<dbReference type="Proteomes" id="UP000051820">
    <property type="component" value="Unassembled WGS sequence"/>
</dbReference>
<dbReference type="CDD" id="cd00038">
    <property type="entry name" value="CAP_ED"/>
    <property type="match status" value="1"/>
</dbReference>
<accession>A0A0R1VZH3</accession>
<evidence type="ECO:0000313" key="2">
    <source>
        <dbReference type="EMBL" id="KRM10797.1"/>
    </source>
</evidence>
<keyword evidence="3" id="KW-1185">Reference proteome</keyword>
<sequence>MINDVYAAIKSNAKVSSLFKTCPLEIIDEIEVKNFSTGEFKLLQGNKYDDTYVLVSGKVKVYLISGGGKEVVLDVYDAGMLIGEQEAIIKTAYSASILNITPVVMLKINNRNFRKWIDLDHVFASNFIYNLSEQLYHLTKRTERYSLHSALEQTVAYLINELQTGDQITRKQLEYEVDTSYRNINRILQILSQVDAIEVDRGNITILDHSKLYDILRNGE</sequence>
<dbReference type="Gene3D" id="2.60.120.10">
    <property type="entry name" value="Jelly Rolls"/>
    <property type="match status" value="1"/>
</dbReference>
<feature type="domain" description="Cyclic nucleotide-binding" evidence="1">
    <location>
        <begin position="25"/>
        <end position="117"/>
    </location>
</feature>
<dbReference type="InterPro" id="IPR050397">
    <property type="entry name" value="Env_Response_Regulators"/>
</dbReference>
<gene>
    <name evidence="2" type="ORF">FD16_GL001098</name>
</gene>
<dbReference type="GO" id="GO:0005829">
    <property type="term" value="C:cytosol"/>
    <property type="evidence" value="ECO:0007669"/>
    <property type="project" value="TreeGrafter"/>
</dbReference>
<reference evidence="2 3" key="1">
    <citation type="journal article" date="2015" name="Genome Announc.">
        <title>Expanding the biotechnology potential of lactobacilli through comparative genomics of 213 strains and associated genera.</title>
        <authorList>
            <person name="Sun Z."/>
            <person name="Harris H.M."/>
            <person name="McCann A."/>
            <person name="Guo C."/>
            <person name="Argimon S."/>
            <person name="Zhang W."/>
            <person name="Yang X."/>
            <person name="Jeffery I.B."/>
            <person name="Cooney J.C."/>
            <person name="Kagawa T.F."/>
            <person name="Liu W."/>
            <person name="Song Y."/>
            <person name="Salvetti E."/>
            <person name="Wrobel A."/>
            <person name="Rasinkangas P."/>
            <person name="Parkhill J."/>
            <person name="Rea M.C."/>
            <person name="O'Sullivan O."/>
            <person name="Ritari J."/>
            <person name="Douillard F.P."/>
            <person name="Paul Ross R."/>
            <person name="Yang R."/>
            <person name="Briner A.E."/>
            <person name="Felis G.E."/>
            <person name="de Vos W.M."/>
            <person name="Barrangou R."/>
            <person name="Klaenhammer T.R."/>
            <person name="Caufield P.W."/>
            <person name="Cui Y."/>
            <person name="Zhang H."/>
            <person name="O'Toole P.W."/>
        </authorList>
    </citation>
    <scope>NUCLEOTIDE SEQUENCE [LARGE SCALE GENOMIC DNA]</scope>
    <source>
        <strain evidence="2 3">DSM 5007</strain>
    </source>
</reference>
<dbReference type="InterPro" id="IPR018490">
    <property type="entry name" value="cNMP-bd_dom_sf"/>
</dbReference>
<dbReference type="RefSeq" id="WP_010621059.1">
    <property type="nucleotide sequence ID" value="NZ_AZGF01000025.1"/>
</dbReference>
<dbReference type="InterPro" id="IPR000595">
    <property type="entry name" value="cNMP-bd_dom"/>
</dbReference>
<dbReference type="InterPro" id="IPR014710">
    <property type="entry name" value="RmlC-like_jellyroll"/>
</dbReference>
<dbReference type="SUPFAM" id="SSF51206">
    <property type="entry name" value="cAMP-binding domain-like"/>
    <property type="match status" value="1"/>
</dbReference>